<dbReference type="PANTHER" id="PTHR33377">
    <property type="entry name" value="OS10G0134700 PROTEIN-RELATED"/>
    <property type="match status" value="1"/>
</dbReference>
<feature type="region of interest" description="Disordered" evidence="1">
    <location>
        <begin position="155"/>
        <end position="214"/>
    </location>
</feature>
<dbReference type="AlphaFoldDB" id="A0A1E5VJ56"/>
<evidence type="ECO:0000313" key="3">
    <source>
        <dbReference type="Proteomes" id="UP000095767"/>
    </source>
</evidence>
<evidence type="ECO:0000256" key="1">
    <source>
        <dbReference type="SAM" id="MobiDB-lite"/>
    </source>
</evidence>
<feature type="compositionally biased region" description="Low complexity" evidence="1">
    <location>
        <begin position="71"/>
        <end position="90"/>
    </location>
</feature>
<keyword evidence="3" id="KW-1185">Reference proteome</keyword>
<name>A0A1E5VJ56_9POAL</name>
<comment type="caution">
    <text evidence="2">The sequence shown here is derived from an EMBL/GenBank/DDBJ whole genome shotgun (WGS) entry which is preliminary data.</text>
</comment>
<feature type="compositionally biased region" description="Low complexity" evidence="1">
    <location>
        <begin position="161"/>
        <end position="170"/>
    </location>
</feature>
<evidence type="ECO:0008006" key="4">
    <source>
        <dbReference type="Google" id="ProtNLM"/>
    </source>
</evidence>
<feature type="compositionally biased region" description="Acidic residues" evidence="1">
    <location>
        <begin position="61"/>
        <end position="70"/>
    </location>
</feature>
<sequence>MLLIKILSAVEASEKHAIENAWLVKWRDTLKEAAAEGDEVLASFRQRQQRAMDAAHQGPGDDADQQEQEQEQPSSSSSNTASAATTTGNTVPSGSGMVQCIRNATKTVLFSSDEDMGRLNSAVERLEELSPEIRVFIKLLKLEILTPEQITAENRGEPISRARGPRAAPGGRRDSPTFGPHGLETLMPDQRSTENTQSVRVAKRKKPSASGGYGSNINLFGGPALGALLPAPPSMNKEESAEESCGETPTDQVAEATQEEEEDERSKLVDRLEEAFAAICRAVELADGRDLRDHEWLT</sequence>
<protein>
    <recommendedName>
        <fullName evidence="4">Rx N-terminal domain-containing protein</fullName>
    </recommendedName>
</protein>
<accession>A0A1E5VJ56</accession>
<feature type="region of interest" description="Disordered" evidence="1">
    <location>
        <begin position="229"/>
        <end position="268"/>
    </location>
</feature>
<organism evidence="2 3">
    <name type="scientific">Dichanthelium oligosanthes</name>
    <dbReference type="NCBI Taxonomy" id="888268"/>
    <lineage>
        <taxon>Eukaryota</taxon>
        <taxon>Viridiplantae</taxon>
        <taxon>Streptophyta</taxon>
        <taxon>Embryophyta</taxon>
        <taxon>Tracheophyta</taxon>
        <taxon>Spermatophyta</taxon>
        <taxon>Magnoliopsida</taxon>
        <taxon>Liliopsida</taxon>
        <taxon>Poales</taxon>
        <taxon>Poaceae</taxon>
        <taxon>PACMAD clade</taxon>
        <taxon>Panicoideae</taxon>
        <taxon>Panicodae</taxon>
        <taxon>Paniceae</taxon>
        <taxon>Dichantheliinae</taxon>
        <taxon>Dichanthelium</taxon>
    </lineage>
</organism>
<gene>
    <name evidence="2" type="ORF">BAE44_0013821</name>
</gene>
<feature type="region of interest" description="Disordered" evidence="1">
    <location>
        <begin position="47"/>
        <end position="97"/>
    </location>
</feature>
<evidence type="ECO:0000313" key="2">
    <source>
        <dbReference type="EMBL" id="OEL25160.1"/>
    </source>
</evidence>
<proteinExistence type="predicted"/>
<dbReference type="OrthoDB" id="674144at2759"/>
<dbReference type="EMBL" id="LWDX02037981">
    <property type="protein sequence ID" value="OEL25160.1"/>
    <property type="molecule type" value="Genomic_DNA"/>
</dbReference>
<dbReference type="PANTHER" id="PTHR33377:SF56">
    <property type="entry name" value="RX N-TERMINAL DOMAIN-CONTAINING PROTEIN"/>
    <property type="match status" value="1"/>
</dbReference>
<reference evidence="2 3" key="1">
    <citation type="submission" date="2016-09" db="EMBL/GenBank/DDBJ databases">
        <title>The draft genome of Dichanthelium oligosanthes: A C3 panicoid grass species.</title>
        <authorList>
            <person name="Studer A.J."/>
            <person name="Schnable J.C."/>
            <person name="Brutnell T.P."/>
        </authorList>
    </citation>
    <scope>NUCLEOTIDE SEQUENCE [LARGE SCALE GENOMIC DNA]</scope>
    <source>
        <strain evidence="3">cv. Kellogg 1175</strain>
        <tissue evidence="2">Leaf</tissue>
    </source>
</reference>
<dbReference type="Proteomes" id="UP000095767">
    <property type="component" value="Unassembled WGS sequence"/>
</dbReference>